<protein>
    <submittedName>
        <fullName evidence="1">Uncharacterized protein</fullName>
    </submittedName>
</protein>
<dbReference type="Proteomes" id="UP000242254">
    <property type="component" value="Unassembled WGS sequence"/>
</dbReference>
<dbReference type="EMBL" id="KZ303867">
    <property type="protein sequence ID" value="PHZ08212.1"/>
    <property type="molecule type" value="Genomic_DNA"/>
</dbReference>
<dbReference type="AlphaFoldDB" id="A0A2G4SHI5"/>
<accession>A0A2G4SHI5</accession>
<sequence>MNPLMSFLVRVVYAATINSRPFRYHLYPTGIPRTDDNQQEEDKVQFINHAQVIQFLNLTHLSSDPMNEGVYECISLTSSDILSLVWEIYRFILQKEH</sequence>
<name>A0A2G4SHI5_RHIZD</name>
<proteinExistence type="predicted"/>
<dbReference type="GeneID" id="35446694"/>
<dbReference type="RefSeq" id="XP_023461920.1">
    <property type="nucleotide sequence ID" value="XM_023615706.1"/>
</dbReference>
<evidence type="ECO:0000313" key="2">
    <source>
        <dbReference type="Proteomes" id="UP000242254"/>
    </source>
</evidence>
<evidence type="ECO:0000313" key="1">
    <source>
        <dbReference type="EMBL" id="PHZ08212.1"/>
    </source>
</evidence>
<keyword evidence="2" id="KW-1185">Reference proteome</keyword>
<reference evidence="1 2" key="1">
    <citation type="journal article" date="2016" name="Proc. Natl. Acad. Sci. U.S.A.">
        <title>Lipid metabolic changes in an early divergent fungus govern the establishment of a mutualistic symbiosis with endobacteria.</title>
        <authorList>
            <person name="Lastovetsky O.A."/>
            <person name="Gaspar M.L."/>
            <person name="Mondo S.J."/>
            <person name="LaButti K.M."/>
            <person name="Sandor L."/>
            <person name="Grigoriev I.V."/>
            <person name="Henry S.A."/>
            <person name="Pawlowska T.E."/>
        </authorList>
    </citation>
    <scope>NUCLEOTIDE SEQUENCE [LARGE SCALE GENOMIC DNA]</scope>
    <source>
        <strain evidence="1 2">ATCC 52813</strain>
    </source>
</reference>
<gene>
    <name evidence="1" type="ORF">RHIMIDRAFT_79342</name>
</gene>
<organism evidence="1 2">
    <name type="scientific">Rhizopus microsporus ATCC 52813</name>
    <dbReference type="NCBI Taxonomy" id="1340429"/>
    <lineage>
        <taxon>Eukaryota</taxon>
        <taxon>Fungi</taxon>
        <taxon>Fungi incertae sedis</taxon>
        <taxon>Mucoromycota</taxon>
        <taxon>Mucoromycotina</taxon>
        <taxon>Mucoromycetes</taxon>
        <taxon>Mucorales</taxon>
        <taxon>Mucorineae</taxon>
        <taxon>Rhizopodaceae</taxon>
        <taxon>Rhizopus</taxon>
    </lineage>
</organism>